<sequence>MKTSKLDFFNIFLAIALGFILILNLIVRYKNKEQDKLLWEAYILSSNADSSKDDVNAIKIIDASFFNRFDKSQKNLNYDSKKEAGEIVNTVDSVKIKFSTYDGDLLPDSLSVRFFSGNERKFYQLTTKLPYEKIRKLVLRNKQSPAFFIEIQNKGKVLLKLNQAKNDNLNYATIASFNAKETIGTIEELVNKESLDSHYNDYDGVTKVFDFGELISNKYWWRAQIEKVDPEDSITSFYAISHAEYAISDLEKDRKIELRTIPKDFYISWKNDRNYSVTYELNSQQILEAFRKLNEINSSYPITIKFIIDKSNFTRCEISRGDTSIELKDLFPRKP</sequence>
<dbReference type="OrthoDB" id="1232541at2"/>
<feature type="transmembrane region" description="Helical" evidence="1">
    <location>
        <begin position="6"/>
        <end position="27"/>
    </location>
</feature>
<evidence type="ECO:0000313" key="3">
    <source>
        <dbReference type="Proteomes" id="UP000191112"/>
    </source>
</evidence>
<dbReference type="EMBL" id="FUYZ01000002">
    <property type="protein sequence ID" value="SKB73606.1"/>
    <property type="molecule type" value="Genomic_DNA"/>
</dbReference>
<keyword evidence="3" id="KW-1185">Reference proteome</keyword>
<protein>
    <submittedName>
        <fullName evidence="2">Uncharacterized protein</fullName>
    </submittedName>
</protein>
<proteinExistence type="predicted"/>
<accession>A0A1T5DPR6</accession>
<name>A0A1T5DPR6_9FLAO</name>
<dbReference type="AlphaFoldDB" id="A0A1T5DPR6"/>
<gene>
    <name evidence="2" type="ORF">SAMN05660477_00906</name>
</gene>
<reference evidence="2 3" key="1">
    <citation type="submission" date="2017-02" db="EMBL/GenBank/DDBJ databases">
        <authorList>
            <person name="Peterson S.W."/>
        </authorList>
    </citation>
    <scope>NUCLEOTIDE SEQUENCE [LARGE SCALE GENOMIC DNA]</scope>
    <source>
        <strain evidence="2 3">DSM 22323</strain>
    </source>
</reference>
<evidence type="ECO:0000256" key="1">
    <source>
        <dbReference type="SAM" id="Phobius"/>
    </source>
</evidence>
<dbReference type="RefSeq" id="WP_079666179.1">
    <property type="nucleotide sequence ID" value="NZ_FUYZ01000002.1"/>
</dbReference>
<keyword evidence="1" id="KW-1133">Transmembrane helix</keyword>
<dbReference type="Proteomes" id="UP000191112">
    <property type="component" value="Unassembled WGS sequence"/>
</dbReference>
<evidence type="ECO:0000313" key="2">
    <source>
        <dbReference type="EMBL" id="SKB73606.1"/>
    </source>
</evidence>
<dbReference type="STRING" id="619805.SAMN05660477_00906"/>
<keyword evidence="1" id="KW-0812">Transmembrane</keyword>
<organism evidence="2 3">
    <name type="scientific">Soonwooa buanensis</name>
    <dbReference type="NCBI Taxonomy" id="619805"/>
    <lineage>
        <taxon>Bacteria</taxon>
        <taxon>Pseudomonadati</taxon>
        <taxon>Bacteroidota</taxon>
        <taxon>Flavobacteriia</taxon>
        <taxon>Flavobacteriales</taxon>
        <taxon>Weeksellaceae</taxon>
        <taxon>Chryseobacterium group</taxon>
        <taxon>Soonwooa</taxon>
    </lineage>
</organism>
<keyword evidence="1" id="KW-0472">Membrane</keyword>